<protein>
    <recommendedName>
        <fullName evidence="3">Glyoxalase</fullName>
    </recommendedName>
</protein>
<evidence type="ECO:0000313" key="1">
    <source>
        <dbReference type="EMBL" id="OJH39202.1"/>
    </source>
</evidence>
<dbReference type="SUPFAM" id="SSF54593">
    <property type="entry name" value="Glyoxalase/Bleomycin resistance protein/Dihydroxybiphenyl dioxygenase"/>
    <property type="match status" value="1"/>
</dbReference>
<reference evidence="2" key="1">
    <citation type="submission" date="2016-11" db="EMBL/GenBank/DDBJ databases">
        <authorList>
            <person name="Shukria A."/>
            <person name="Stevens D.C."/>
        </authorList>
    </citation>
    <scope>NUCLEOTIDE SEQUENCE [LARGE SCALE GENOMIC DNA]</scope>
    <source>
        <strain evidence="2">Cbfe23</strain>
    </source>
</reference>
<comment type="caution">
    <text evidence="1">The sequence shown here is derived from an EMBL/GenBank/DDBJ whole genome shotgun (WGS) entry which is preliminary data.</text>
</comment>
<dbReference type="AlphaFoldDB" id="A0A1L9BAB4"/>
<keyword evidence="2" id="KW-1185">Reference proteome</keyword>
<dbReference type="Proteomes" id="UP000182229">
    <property type="component" value="Unassembled WGS sequence"/>
</dbReference>
<organism evidence="1 2">
    <name type="scientific">Cystobacter ferrugineus</name>
    <dbReference type="NCBI Taxonomy" id="83449"/>
    <lineage>
        <taxon>Bacteria</taxon>
        <taxon>Pseudomonadati</taxon>
        <taxon>Myxococcota</taxon>
        <taxon>Myxococcia</taxon>
        <taxon>Myxococcales</taxon>
        <taxon>Cystobacterineae</taxon>
        <taxon>Archangiaceae</taxon>
        <taxon>Cystobacter</taxon>
    </lineage>
</organism>
<accession>A0A1L9BAB4</accession>
<gene>
    <name evidence="1" type="ORF">BON30_16850</name>
</gene>
<sequence length="236" mass="26071">MTPTMTIPVLPCVSLDESLEFYRLLGFQQTYRQTTPNPYAVVEHDGAQLHFAGVKGLKPSEAYTTCLVIVPEVERLHQVFAEALRSVFGKLPVSGLPRISRMRKGQSRFTVVDPSGNSVIFIRRDAPDDYDEGQKSQSSSRLGKALLAAARLRDFKGDDLAAAKVLDVALARKEPALPIERARALAARAELAIALGDEARARTAREELQRIPLSDEEREQFREELEAADSLAAQVL</sequence>
<evidence type="ECO:0008006" key="3">
    <source>
        <dbReference type="Google" id="ProtNLM"/>
    </source>
</evidence>
<dbReference type="Gene3D" id="3.10.180.10">
    <property type="entry name" value="2,3-Dihydroxybiphenyl 1,2-Dioxygenase, domain 1"/>
    <property type="match status" value="1"/>
</dbReference>
<proteinExistence type="predicted"/>
<dbReference type="InterPro" id="IPR029068">
    <property type="entry name" value="Glyas_Bleomycin-R_OHBP_Dase"/>
</dbReference>
<dbReference type="RefSeq" id="WP_071899372.1">
    <property type="nucleotide sequence ID" value="NZ_MPIN01000004.1"/>
</dbReference>
<dbReference type="STRING" id="83449.BON30_16850"/>
<evidence type="ECO:0000313" key="2">
    <source>
        <dbReference type="Proteomes" id="UP000182229"/>
    </source>
</evidence>
<dbReference type="EMBL" id="MPIN01000004">
    <property type="protein sequence ID" value="OJH39202.1"/>
    <property type="molecule type" value="Genomic_DNA"/>
</dbReference>
<name>A0A1L9BAB4_9BACT</name>
<reference evidence="1 2" key="2">
    <citation type="submission" date="2016-12" db="EMBL/GenBank/DDBJ databases">
        <title>Draft Genome Sequence of Cystobacter ferrugineus Strain Cbfe23.</title>
        <authorList>
            <person name="Akbar S."/>
            <person name="Dowd S.E."/>
            <person name="Stevens D.C."/>
        </authorList>
    </citation>
    <scope>NUCLEOTIDE SEQUENCE [LARGE SCALE GENOMIC DNA]</scope>
    <source>
        <strain evidence="1 2">Cbfe23</strain>
    </source>
</reference>
<dbReference type="OrthoDB" id="6624781at2"/>